<dbReference type="Gene3D" id="3.40.50.2300">
    <property type="match status" value="2"/>
</dbReference>
<dbReference type="InterPro" id="IPR010982">
    <property type="entry name" value="Lambda_DNA-bd_dom_sf"/>
</dbReference>
<keyword evidence="7" id="KW-1185">Reference proteome</keyword>
<dbReference type="Pfam" id="PF13377">
    <property type="entry name" value="Peripla_BP_3"/>
    <property type="match status" value="1"/>
</dbReference>
<reference evidence="6 7" key="1">
    <citation type="submission" date="2018-03" db="EMBL/GenBank/DDBJ databases">
        <title>Genomic Encyclopedia of Type Strains, Phase III (KMG-III): the genomes of soil and plant-associated and newly described type strains.</title>
        <authorList>
            <person name="Whitman W."/>
        </authorList>
    </citation>
    <scope>NUCLEOTIDE SEQUENCE [LARGE SCALE GENOMIC DNA]</scope>
    <source>
        <strain evidence="6 7">CGMCC 4.7067</strain>
    </source>
</reference>
<dbReference type="AlphaFoldDB" id="A0A2T0UX59"/>
<keyword evidence="2" id="KW-0238">DNA-binding</keyword>
<evidence type="ECO:0000313" key="6">
    <source>
        <dbReference type="EMBL" id="PRY62513.1"/>
    </source>
</evidence>
<dbReference type="Proteomes" id="UP000238176">
    <property type="component" value="Unassembled WGS sequence"/>
</dbReference>
<keyword evidence="3" id="KW-0804">Transcription</keyword>
<evidence type="ECO:0000259" key="5">
    <source>
        <dbReference type="PROSITE" id="PS50932"/>
    </source>
</evidence>
<feature type="region of interest" description="Disordered" evidence="4">
    <location>
        <begin position="335"/>
        <end position="368"/>
    </location>
</feature>
<proteinExistence type="predicted"/>
<dbReference type="OrthoDB" id="9785139at2"/>
<dbReference type="GO" id="GO:0000976">
    <property type="term" value="F:transcription cis-regulatory region binding"/>
    <property type="evidence" value="ECO:0007669"/>
    <property type="project" value="TreeGrafter"/>
</dbReference>
<dbReference type="RefSeq" id="WP_106362520.1">
    <property type="nucleotide sequence ID" value="NZ_PVTJ01000001.1"/>
</dbReference>
<comment type="caution">
    <text evidence="6">The sequence shown here is derived from an EMBL/GenBank/DDBJ whole genome shotgun (WGS) entry which is preliminary data.</text>
</comment>
<gene>
    <name evidence="6" type="ORF">B0I28_101847</name>
</gene>
<protein>
    <submittedName>
        <fullName evidence="6">LacI family transcriptional regulator</fullName>
    </submittedName>
</protein>
<keyword evidence="1" id="KW-0805">Transcription regulation</keyword>
<dbReference type="SMART" id="SM00354">
    <property type="entry name" value="HTH_LACI"/>
    <property type="match status" value="1"/>
</dbReference>
<dbReference type="Gene3D" id="1.10.260.40">
    <property type="entry name" value="lambda repressor-like DNA-binding domains"/>
    <property type="match status" value="1"/>
</dbReference>
<evidence type="ECO:0000256" key="1">
    <source>
        <dbReference type="ARBA" id="ARBA00023015"/>
    </source>
</evidence>
<evidence type="ECO:0000313" key="7">
    <source>
        <dbReference type="Proteomes" id="UP000238176"/>
    </source>
</evidence>
<dbReference type="SUPFAM" id="SSF53822">
    <property type="entry name" value="Periplasmic binding protein-like I"/>
    <property type="match status" value="1"/>
</dbReference>
<organism evidence="6 7">
    <name type="scientific">Glycomyces artemisiae</name>
    <dbReference type="NCBI Taxonomy" id="1076443"/>
    <lineage>
        <taxon>Bacteria</taxon>
        <taxon>Bacillati</taxon>
        <taxon>Actinomycetota</taxon>
        <taxon>Actinomycetes</taxon>
        <taxon>Glycomycetales</taxon>
        <taxon>Glycomycetaceae</taxon>
        <taxon>Glycomyces</taxon>
    </lineage>
</organism>
<dbReference type="InterPro" id="IPR028082">
    <property type="entry name" value="Peripla_BP_I"/>
</dbReference>
<dbReference type="SUPFAM" id="SSF47413">
    <property type="entry name" value="lambda repressor-like DNA-binding domains"/>
    <property type="match status" value="1"/>
</dbReference>
<dbReference type="CDD" id="cd01392">
    <property type="entry name" value="HTH_LacI"/>
    <property type="match status" value="1"/>
</dbReference>
<evidence type="ECO:0000256" key="4">
    <source>
        <dbReference type="SAM" id="MobiDB-lite"/>
    </source>
</evidence>
<dbReference type="PANTHER" id="PTHR30146:SF109">
    <property type="entry name" value="HTH-TYPE TRANSCRIPTIONAL REGULATOR GALS"/>
    <property type="match status" value="1"/>
</dbReference>
<dbReference type="EMBL" id="PVTJ01000001">
    <property type="protein sequence ID" value="PRY62513.1"/>
    <property type="molecule type" value="Genomic_DNA"/>
</dbReference>
<dbReference type="Pfam" id="PF00356">
    <property type="entry name" value="LacI"/>
    <property type="match status" value="1"/>
</dbReference>
<dbReference type="GO" id="GO:0003700">
    <property type="term" value="F:DNA-binding transcription factor activity"/>
    <property type="evidence" value="ECO:0007669"/>
    <property type="project" value="TreeGrafter"/>
</dbReference>
<dbReference type="PROSITE" id="PS50932">
    <property type="entry name" value="HTH_LACI_2"/>
    <property type="match status" value="1"/>
</dbReference>
<name>A0A2T0UX59_9ACTN</name>
<evidence type="ECO:0000256" key="2">
    <source>
        <dbReference type="ARBA" id="ARBA00023125"/>
    </source>
</evidence>
<dbReference type="InterPro" id="IPR046335">
    <property type="entry name" value="LacI/GalR-like_sensor"/>
</dbReference>
<dbReference type="PROSITE" id="PS00356">
    <property type="entry name" value="HTH_LACI_1"/>
    <property type="match status" value="1"/>
</dbReference>
<dbReference type="InterPro" id="IPR000843">
    <property type="entry name" value="HTH_LacI"/>
</dbReference>
<feature type="domain" description="HTH lacI-type" evidence="5">
    <location>
        <begin position="7"/>
        <end position="61"/>
    </location>
</feature>
<evidence type="ECO:0000256" key="3">
    <source>
        <dbReference type="ARBA" id="ARBA00023163"/>
    </source>
</evidence>
<sequence length="386" mass="41401">MGAPRKASMADVADRAGVSVMTVSNVINRPEIVAEVTRDKVHAAMRELRYRNNLVARSLRLARPRQIGYILPAPDASGNPYMNVFLHDLATACQAADRNLTLITQQDIEALISACEDLYFGQAVAGFVVSNVGSEDDRLIELQKRGIPFAAYGRDAAAFDSPWSWAEGDAALGVATAVDHLVERGHRELAFVGADRRSETVLQRELGYREACERHGLAASTADARIVHCRGDLATGVRVAAALLDSDAPPTGIVCKTDTLAAGVVITLQARGLTPGRDVAVTGYDDTPLTEFGTVGITSVHQDSAGIAAALVRLVVEQPAEPEHVLVAPSLTVRSSTDPMRNRTVHTGTPHTETVRTEPTDSETADTETIHAETQAAQRFNTEEHV</sequence>
<dbReference type="PANTHER" id="PTHR30146">
    <property type="entry name" value="LACI-RELATED TRANSCRIPTIONAL REPRESSOR"/>
    <property type="match status" value="1"/>
</dbReference>
<feature type="compositionally biased region" description="Polar residues" evidence="4">
    <location>
        <begin position="335"/>
        <end position="352"/>
    </location>
</feature>
<accession>A0A2T0UX59</accession>